<name>A0A062V342_9EURY</name>
<proteinExistence type="predicted"/>
<dbReference type="OrthoDB" id="382757at2157"/>
<organism evidence="1 2">
    <name type="scientific">Candidatus Methanoperedens nitratireducens</name>
    <dbReference type="NCBI Taxonomy" id="1392998"/>
    <lineage>
        <taxon>Archaea</taxon>
        <taxon>Methanobacteriati</taxon>
        <taxon>Methanobacteriota</taxon>
        <taxon>Stenosarchaea group</taxon>
        <taxon>Methanomicrobia</taxon>
        <taxon>Methanosarcinales</taxon>
        <taxon>ANME-2 cluster</taxon>
        <taxon>Candidatus Methanoperedentaceae</taxon>
        <taxon>Candidatus Methanoperedens</taxon>
    </lineage>
</organism>
<dbReference type="EMBL" id="JMIY01000001">
    <property type="protein sequence ID" value="KCZ73476.1"/>
    <property type="molecule type" value="Genomic_DNA"/>
</dbReference>
<accession>A0A062V342</accession>
<evidence type="ECO:0000313" key="2">
    <source>
        <dbReference type="Proteomes" id="UP000027153"/>
    </source>
</evidence>
<reference evidence="1 2" key="1">
    <citation type="journal article" date="2013" name="Nature">
        <title>Anaerobic oxidation of methane coupled to nitrate reduction in a novel archaeal lineage.</title>
        <authorList>
            <person name="Haroon M.F."/>
            <person name="Hu S."/>
            <person name="Shi Y."/>
            <person name="Imelfort M."/>
            <person name="Keller J."/>
            <person name="Hugenholtz P."/>
            <person name="Yuan Z."/>
            <person name="Tyson G.W."/>
        </authorList>
    </citation>
    <scope>NUCLEOTIDE SEQUENCE [LARGE SCALE GENOMIC DNA]</scope>
    <source>
        <strain evidence="1 2">ANME-2d</strain>
    </source>
</reference>
<evidence type="ECO:0000313" key="1">
    <source>
        <dbReference type="EMBL" id="KCZ73476.1"/>
    </source>
</evidence>
<dbReference type="AlphaFoldDB" id="A0A062V342"/>
<dbReference type="RefSeq" id="WP_052368522.1">
    <property type="nucleotide sequence ID" value="NZ_JMIY01000001.1"/>
</dbReference>
<gene>
    <name evidence="1" type="ORF">ANME2D_00544</name>
</gene>
<keyword evidence="2" id="KW-1185">Reference proteome</keyword>
<dbReference type="Proteomes" id="UP000027153">
    <property type="component" value="Unassembled WGS sequence"/>
</dbReference>
<comment type="caution">
    <text evidence="1">The sequence shown here is derived from an EMBL/GenBank/DDBJ whole genome shotgun (WGS) entry which is preliminary data.</text>
</comment>
<evidence type="ECO:0008006" key="3">
    <source>
        <dbReference type="Google" id="ProtNLM"/>
    </source>
</evidence>
<protein>
    <recommendedName>
        <fullName evidence="3">Terminase large subunit gp17-like C-terminal domain-containing protein</fullName>
    </recommendedName>
</protein>
<sequence length="219" mass="24459">MEGKEKYTTFKNNIIGVDLGQAQDYTAICVLEQRQPADQPKPLYLVRYLERVALGTPYPVIINHVVRIYNSLCKLADHGSGGGPVLVIDSTGVGRPVFDSFKQADLHPVGISIHGGSTVTREGDIYNVPKRDLAGVLQVLYQNARIKVSSRLKDAQTFNNELLNFKVKINIKTGHDSYEAWREGVHDDLVLSVACAAWYGETTGDPRRFQSMVVSKRRW</sequence>
<dbReference type="Gene3D" id="3.30.420.240">
    <property type="match status" value="1"/>
</dbReference>